<dbReference type="PANTHER" id="PTHR43033:SF1">
    <property type="entry name" value="TRNA(ILE)-LYSIDINE SYNTHASE-RELATED"/>
    <property type="match status" value="1"/>
</dbReference>
<dbReference type="InterPro" id="IPR014729">
    <property type="entry name" value="Rossmann-like_a/b/a_fold"/>
</dbReference>
<reference evidence="11 12" key="1">
    <citation type="submission" date="2021-10" db="EMBL/GenBank/DDBJ databases">
        <title>Anaerobic single-cell dispensing facilitates the cultivation of human gut bacteria.</title>
        <authorList>
            <person name="Afrizal A."/>
        </authorList>
    </citation>
    <scope>NUCLEOTIDE SEQUENCE [LARGE SCALE GENOMIC DNA]</scope>
    <source>
        <strain evidence="11 12">CLA-AA-H244</strain>
    </source>
</reference>
<evidence type="ECO:0000256" key="3">
    <source>
        <dbReference type="ARBA" id="ARBA00022598"/>
    </source>
</evidence>
<sequence>MDLTEKILFYMKRYHMIPENKNIVVGLSGGADSVCLLYVLVALRKKLGLQLCAVHVHHGLRGVEADADEAYVRDICRAWDVPLKAIRIEAAALAKQWGIGCEEAGRRARYKIFEECLQEMGGCHGAIAVAHHRDDCAETLLFHMFRGTGLDGMAGIRPVRKTERESMIIRPLLETGKTEIESFLQEKGISWRIDSTNTGEDYTRNRIRNRVLPYAEKEICSGAGAHLAKEAQLLAETADFVRSCTRQALERCRVEADALKTNVCGRERVEHVGRKKVTAEHTKYDKQTIIKLNIELLQQEDIFLQKQCVRECLLEIGTGRDLTAAHIEAVWHLVGTDCQSGRKLRIPACQLEVERQFRLLVFRRLERQQDALPEQQDASPEQRFDQGRQVGLQTAELPLPEHSSELHVPGMGVVSVRYLQRDEPTSGEKNTAVGEKNTAAGEESGAAVGAFLKNIPQKKYTKWLDYDKIIQSVVFRTRRSGDYLTIDDNFSKKSLKKYMIEEKIPANERNSMMVLADGNHIIWVPGGRISTYYRVTEQTRVILEVTCMEKQE</sequence>
<dbReference type="GO" id="GO:0032267">
    <property type="term" value="F:tRNA(Ile)-lysidine synthase activity"/>
    <property type="evidence" value="ECO:0007669"/>
    <property type="project" value="UniProtKB-EC"/>
</dbReference>
<dbReference type="Gene3D" id="3.40.50.620">
    <property type="entry name" value="HUPs"/>
    <property type="match status" value="1"/>
</dbReference>
<feature type="transmembrane region" description="Helical" evidence="9">
    <location>
        <begin position="21"/>
        <end position="43"/>
    </location>
</feature>
<dbReference type="AlphaFoldDB" id="A0AAE3AZD0"/>
<dbReference type="RefSeq" id="WP_308728838.1">
    <property type="nucleotide sequence ID" value="NZ_JAJEQF010000043.1"/>
</dbReference>
<evidence type="ECO:0000259" key="10">
    <source>
        <dbReference type="SMART" id="SM00977"/>
    </source>
</evidence>
<comment type="caution">
    <text evidence="11">The sequence shown here is derived from an EMBL/GenBank/DDBJ whole genome shotgun (WGS) entry which is preliminary data.</text>
</comment>
<dbReference type="GO" id="GO:0005737">
    <property type="term" value="C:cytoplasm"/>
    <property type="evidence" value="ECO:0007669"/>
    <property type="project" value="UniProtKB-SubCell"/>
</dbReference>
<comment type="catalytic activity">
    <reaction evidence="7 8">
        <text>cytidine(34) in tRNA(Ile2) + L-lysine + ATP = lysidine(34) in tRNA(Ile2) + AMP + diphosphate + H(+)</text>
        <dbReference type="Rhea" id="RHEA:43744"/>
        <dbReference type="Rhea" id="RHEA-COMP:10625"/>
        <dbReference type="Rhea" id="RHEA-COMP:10670"/>
        <dbReference type="ChEBI" id="CHEBI:15378"/>
        <dbReference type="ChEBI" id="CHEBI:30616"/>
        <dbReference type="ChEBI" id="CHEBI:32551"/>
        <dbReference type="ChEBI" id="CHEBI:33019"/>
        <dbReference type="ChEBI" id="CHEBI:82748"/>
        <dbReference type="ChEBI" id="CHEBI:83665"/>
        <dbReference type="ChEBI" id="CHEBI:456215"/>
        <dbReference type="EC" id="6.3.4.19"/>
    </reaction>
</comment>
<protein>
    <recommendedName>
        <fullName evidence="8">tRNA(Ile)-lysidine synthase</fullName>
        <ecNumber evidence="8">6.3.4.19</ecNumber>
    </recommendedName>
    <alternativeName>
        <fullName evidence="8">tRNA(Ile)-2-lysyl-cytidine synthase</fullName>
    </alternativeName>
    <alternativeName>
        <fullName evidence="8">tRNA(Ile)-lysidine synthetase</fullName>
    </alternativeName>
</protein>
<evidence type="ECO:0000256" key="8">
    <source>
        <dbReference type="HAMAP-Rule" id="MF_01161"/>
    </source>
</evidence>
<dbReference type="EC" id="6.3.4.19" evidence="8"/>
<evidence type="ECO:0000313" key="12">
    <source>
        <dbReference type="Proteomes" id="UP001199355"/>
    </source>
</evidence>
<dbReference type="Pfam" id="PF11734">
    <property type="entry name" value="TilS_C"/>
    <property type="match status" value="1"/>
</dbReference>
<proteinExistence type="inferred from homology"/>
<dbReference type="CDD" id="cd01992">
    <property type="entry name" value="TilS_N"/>
    <property type="match status" value="1"/>
</dbReference>
<dbReference type="EMBL" id="JAJEQF010000043">
    <property type="protein sequence ID" value="MCC2168683.1"/>
    <property type="molecule type" value="Genomic_DNA"/>
</dbReference>
<comment type="function">
    <text evidence="8">Ligates lysine onto the cytidine present at position 34 of the AUA codon-specific tRNA(Ile) that contains the anticodon CAU, in an ATP-dependent manner. Cytidine is converted to lysidine, thus changing the amino acid specificity of the tRNA from methionine to isoleucine.</text>
</comment>
<keyword evidence="9" id="KW-0472">Membrane</keyword>
<evidence type="ECO:0000256" key="2">
    <source>
        <dbReference type="ARBA" id="ARBA00022490"/>
    </source>
</evidence>
<dbReference type="SUPFAM" id="SSF52402">
    <property type="entry name" value="Adenine nucleotide alpha hydrolases-like"/>
    <property type="match status" value="1"/>
</dbReference>
<dbReference type="InterPro" id="IPR011063">
    <property type="entry name" value="TilS/TtcA_N"/>
</dbReference>
<dbReference type="InterPro" id="IPR012795">
    <property type="entry name" value="tRNA_Ile_lys_synt_N"/>
</dbReference>
<evidence type="ECO:0000256" key="1">
    <source>
        <dbReference type="ARBA" id="ARBA00004496"/>
    </source>
</evidence>
<evidence type="ECO:0000256" key="6">
    <source>
        <dbReference type="ARBA" id="ARBA00022840"/>
    </source>
</evidence>
<keyword evidence="4 8" id="KW-0819">tRNA processing</keyword>
<keyword evidence="12" id="KW-1185">Reference proteome</keyword>
<comment type="domain">
    <text evidence="8">The N-terminal region contains the highly conserved SGGXDS motif, predicted to be a P-loop motif involved in ATP binding.</text>
</comment>
<feature type="binding site" evidence="8">
    <location>
        <begin position="28"/>
        <end position="33"/>
    </location>
    <ligand>
        <name>ATP</name>
        <dbReference type="ChEBI" id="CHEBI:30616"/>
    </ligand>
</feature>
<dbReference type="GO" id="GO:0005524">
    <property type="term" value="F:ATP binding"/>
    <property type="evidence" value="ECO:0007669"/>
    <property type="project" value="UniProtKB-UniRule"/>
</dbReference>
<dbReference type="GO" id="GO:0006400">
    <property type="term" value="P:tRNA modification"/>
    <property type="evidence" value="ECO:0007669"/>
    <property type="project" value="UniProtKB-UniRule"/>
</dbReference>
<keyword evidence="6 8" id="KW-0067">ATP-binding</keyword>
<keyword evidence="3 8" id="KW-0436">Ligase</keyword>
<dbReference type="Pfam" id="PF01171">
    <property type="entry name" value="ATP_bind_3"/>
    <property type="match status" value="1"/>
</dbReference>
<dbReference type="NCBIfam" id="TIGR02432">
    <property type="entry name" value="lysidine_TilS_N"/>
    <property type="match status" value="1"/>
</dbReference>
<evidence type="ECO:0000256" key="7">
    <source>
        <dbReference type="ARBA" id="ARBA00048539"/>
    </source>
</evidence>
<keyword evidence="5 8" id="KW-0547">Nucleotide-binding</keyword>
<dbReference type="InterPro" id="IPR012796">
    <property type="entry name" value="Lysidine-tRNA-synth_C"/>
</dbReference>
<name>A0AAE3AZD0_9FIRM</name>
<evidence type="ECO:0000313" key="11">
    <source>
        <dbReference type="EMBL" id="MCC2168683.1"/>
    </source>
</evidence>
<feature type="domain" description="Lysidine-tRNA(Ile) synthetase C-terminal" evidence="10">
    <location>
        <begin position="473"/>
        <end position="545"/>
    </location>
</feature>
<keyword evidence="2 8" id="KW-0963">Cytoplasm</keyword>
<dbReference type="PANTHER" id="PTHR43033">
    <property type="entry name" value="TRNA(ILE)-LYSIDINE SYNTHASE-RELATED"/>
    <property type="match status" value="1"/>
</dbReference>
<dbReference type="HAMAP" id="MF_01161">
    <property type="entry name" value="tRNA_Ile_lys_synt"/>
    <property type="match status" value="1"/>
</dbReference>
<organism evidence="11 12">
    <name type="scientific">Gallintestinimicrobium propionicum</name>
    <dbReference type="NCBI Taxonomy" id="2981770"/>
    <lineage>
        <taxon>Bacteria</taxon>
        <taxon>Bacillati</taxon>
        <taxon>Bacillota</taxon>
        <taxon>Clostridia</taxon>
        <taxon>Lachnospirales</taxon>
        <taxon>Lachnospiraceae</taxon>
        <taxon>Gallintestinimicrobium</taxon>
    </lineage>
</organism>
<dbReference type="Proteomes" id="UP001199355">
    <property type="component" value="Unassembled WGS sequence"/>
</dbReference>
<dbReference type="InterPro" id="IPR012094">
    <property type="entry name" value="tRNA_Ile_lys_synt"/>
</dbReference>
<comment type="subcellular location">
    <subcellularLocation>
        <location evidence="1 8">Cytoplasm</location>
    </subcellularLocation>
</comment>
<dbReference type="SMART" id="SM00977">
    <property type="entry name" value="TilS_C"/>
    <property type="match status" value="1"/>
</dbReference>
<keyword evidence="9" id="KW-1133">Transmembrane helix</keyword>
<dbReference type="NCBIfam" id="TIGR02433">
    <property type="entry name" value="lysidine_TilS_C"/>
    <property type="match status" value="1"/>
</dbReference>
<comment type="similarity">
    <text evidence="8">Belongs to the tRNA(Ile)-lysidine synthase family.</text>
</comment>
<keyword evidence="9" id="KW-0812">Transmembrane</keyword>
<evidence type="ECO:0000256" key="9">
    <source>
        <dbReference type="SAM" id="Phobius"/>
    </source>
</evidence>
<gene>
    <name evidence="8 11" type="primary">tilS</name>
    <name evidence="11" type="ORF">LKD45_13475</name>
</gene>
<evidence type="ECO:0000256" key="5">
    <source>
        <dbReference type="ARBA" id="ARBA00022741"/>
    </source>
</evidence>
<accession>A0AAE3AZD0</accession>
<evidence type="ECO:0000256" key="4">
    <source>
        <dbReference type="ARBA" id="ARBA00022694"/>
    </source>
</evidence>
<dbReference type="SUPFAM" id="SSF56037">
    <property type="entry name" value="PheT/TilS domain"/>
    <property type="match status" value="1"/>
</dbReference>